<evidence type="ECO:0000313" key="3">
    <source>
        <dbReference type="Proteomes" id="UP000198711"/>
    </source>
</evidence>
<accession>A0A8X8IFZ8</accession>
<protein>
    <submittedName>
        <fullName evidence="2">Dihydrofolate reductase</fullName>
    </submittedName>
</protein>
<dbReference type="PANTHER" id="PTHR38011">
    <property type="entry name" value="DIHYDROFOLATE REDUCTASE FAMILY PROTEIN (AFU_ORTHOLOGUE AFUA_8G06820)"/>
    <property type="match status" value="1"/>
</dbReference>
<dbReference type="PANTHER" id="PTHR38011:SF11">
    <property type="entry name" value="2,5-DIAMINO-6-RIBOSYLAMINO-4(3H)-PYRIMIDINONE 5'-PHOSPHATE REDUCTASE"/>
    <property type="match status" value="1"/>
</dbReference>
<proteinExistence type="predicted"/>
<dbReference type="InterPro" id="IPR024072">
    <property type="entry name" value="DHFR-like_dom_sf"/>
</dbReference>
<comment type="caution">
    <text evidence="2">The sequence shown here is derived from an EMBL/GenBank/DDBJ whole genome shotgun (WGS) entry which is preliminary data.</text>
</comment>
<dbReference type="GO" id="GO:0008703">
    <property type="term" value="F:5-amino-6-(5-phosphoribosylamino)uracil reductase activity"/>
    <property type="evidence" value="ECO:0007669"/>
    <property type="project" value="InterPro"/>
</dbReference>
<dbReference type="RefSeq" id="WP_257574884.1">
    <property type="nucleotide sequence ID" value="NZ_FNNO01000008.1"/>
</dbReference>
<dbReference type="Proteomes" id="UP000198711">
    <property type="component" value="Unassembled WGS sequence"/>
</dbReference>
<feature type="domain" description="Bacterial bifunctional deaminase-reductase C-terminal" evidence="1">
    <location>
        <begin position="14"/>
        <end position="183"/>
    </location>
</feature>
<dbReference type="Gene3D" id="3.40.430.10">
    <property type="entry name" value="Dihydrofolate Reductase, subunit A"/>
    <property type="match status" value="1"/>
</dbReference>
<sequence length="191" mass="21726">MKPIMNMTTGTFALTIHMVASLDGMVAKKDNSVSWFETSDYYEKGVTGQDPTEFLKTIDCYVMGSRTYEHALELSKSYGWAYGDTPTIVVTHRNLPIERTNIETFSGDLNELVNEHLKPNYKNVWLVGGPMLAKDFIRLQLADVIRLSILPIILGYGTPFFNHIEQEHALHLKEVTAYKNGMVELCYEVKK</sequence>
<reference evidence="2 3" key="1">
    <citation type="submission" date="2016-10" db="EMBL/GenBank/DDBJ databases">
        <authorList>
            <person name="Varghese N."/>
            <person name="Submissions S."/>
        </authorList>
    </citation>
    <scope>NUCLEOTIDE SEQUENCE [LARGE SCALE GENOMIC DNA]</scope>
    <source>
        <strain evidence="2 3">DSM 25353</strain>
    </source>
</reference>
<organism evidence="2 3">
    <name type="scientific">Hydrobacter penzbergensis</name>
    <dbReference type="NCBI Taxonomy" id="1235997"/>
    <lineage>
        <taxon>Bacteria</taxon>
        <taxon>Pseudomonadati</taxon>
        <taxon>Bacteroidota</taxon>
        <taxon>Chitinophagia</taxon>
        <taxon>Chitinophagales</taxon>
        <taxon>Chitinophagaceae</taxon>
        <taxon>Hydrobacter</taxon>
    </lineage>
</organism>
<dbReference type="SUPFAM" id="SSF53597">
    <property type="entry name" value="Dihydrofolate reductase-like"/>
    <property type="match status" value="1"/>
</dbReference>
<keyword evidence="3" id="KW-1185">Reference proteome</keyword>
<evidence type="ECO:0000259" key="1">
    <source>
        <dbReference type="Pfam" id="PF01872"/>
    </source>
</evidence>
<gene>
    <name evidence="2" type="ORF">SAMN05444410_108135</name>
</gene>
<dbReference type="Pfam" id="PF01872">
    <property type="entry name" value="RibD_C"/>
    <property type="match status" value="1"/>
</dbReference>
<dbReference type="InterPro" id="IPR002734">
    <property type="entry name" value="RibDG_C"/>
</dbReference>
<dbReference type="AlphaFoldDB" id="A0A8X8IFZ8"/>
<dbReference type="GO" id="GO:0009231">
    <property type="term" value="P:riboflavin biosynthetic process"/>
    <property type="evidence" value="ECO:0007669"/>
    <property type="project" value="InterPro"/>
</dbReference>
<dbReference type="InterPro" id="IPR050765">
    <property type="entry name" value="Riboflavin_Biosynth_HTPR"/>
</dbReference>
<dbReference type="EMBL" id="FNNO01000008">
    <property type="protein sequence ID" value="SDX04777.1"/>
    <property type="molecule type" value="Genomic_DNA"/>
</dbReference>
<name>A0A8X8IFZ8_9BACT</name>
<evidence type="ECO:0000313" key="2">
    <source>
        <dbReference type="EMBL" id="SDX04777.1"/>
    </source>
</evidence>